<dbReference type="InterPro" id="IPR045508">
    <property type="entry name" value="DUF6482"/>
</dbReference>
<proteinExistence type="predicted"/>
<dbReference type="Pfam" id="PF20090">
    <property type="entry name" value="DUF6482"/>
    <property type="match status" value="1"/>
</dbReference>
<organism evidence="1 2">
    <name type="scientific">Halopseudomonas aestusnigri</name>
    <dbReference type="NCBI Taxonomy" id="857252"/>
    <lineage>
        <taxon>Bacteria</taxon>
        <taxon>Pseudomonadati</taxon>
        <taxon>Pseudomonadota</taxon>
        <taxon>Gammaproteobacteria</taxon>
        <taxon>Pseudomonadales</taxon>
        <taxon>Pseudomonadaceae</taxon>
        <taxon>Halopseudomonas</taxon>
    </lineage>
</organism>
<gene>
    <name evidence="1" type="ORF">SAMN05216586_11830</name>
</gene>
<dbReference type="EMBL" id="FNVE01000018">
    <property type="protein sequence ID" value="SEG72408.1"/>
    <property type="molecule type" value="Genomic_DNA"/>
</dbReference>
<accession>A0AAQ1JRJ7</accession>
<evidence type="ECO:0000313" key="2">
    <source>
        <dbReference type="Proteomes" id="UP000243518"/>
    </source>
</evidence>
<evidence type="ECO:0000313" key="1">
    <source>
        <dbReference type="EMBL" id="SEG72408.1"/>
    </source>
</evidence>
<dbReference type="Proteomes" id="UP000243518">
    <property type="component" value="Unassembled WGS sequence"/>
</dbReference>
<evidence type="ECO:0008006" key="3">
    <source>
        <dbReference type="Google" id="ProtNLM"/>
    </source>
</evidence>
<dbReference type="RefSeq" id="WP_088277781.1">
    <property type="nucleotide sequence ID" value="NZ_FNVE01000018.1"/>
</dbReference>
<protein>
    <recommendedName>
        <fullName evidence="3">Cation transporter</fullName>
    </recommendedName>
</protein>
<keyword evidence="2" id="KW-1185">Reference proteome</keyword>
<comment type="caution">
    <text evidence="1">The sequence shown here is derived from an EMBL/GenBank/DDBJ whole genome shotgun (WGS) entry which is preliminary data.</text>
</comment>
<sequence length="104" mass="11568">MTLEQLMRAADRGALQDLDLLSHEGAVYLVEALIDGSRHLLKQHEGDTRPWVFRSLHDARNALVELPFQTINLVHLNVCDEMGPDTLVTGGPQAAMRLPLPLHP</sequence>
<reference evidence="1 2" key="1">
    <citation type="submission" date="2016-10" db="EMBL/GenBank/DDBJ databases">
        <authorList>
            <person name="Varghese N."/>
            <person name="Submissions S."/>
        </authorList>
    </citation>
    <scope>NUCLEOTIDE SEQUENCE [LARGE SCALE GENOMIC DNA]</scope>
    <source>
        <strain evidence="1 2">CECT 8317</strain>
    </source>
</reference>
<dbReference type="AlphaFoldDB" id="A0AAQ1JRJ7"/>
<name>A0AAQ1JRJ7_9GAMM</name>